<dbReference type="Pfam" id="PF01066">
    <property type="entry name" value="CDP-OH_P_transf"/>
    <property type="match status" value="1"/>
</dbReference>
<gene>
    <name evidence="13" type="ORF">HaLaN_05595</name>
</gene>
<keyword evidence="8 12" id="KW-0472">Membrane</keyword>
<evidence type="ECO:0000256" key="3">
    <source>
        <dbReference type="ARBA" id="ARBA00022516"/>
    </source>
</evidence>
<evidence type="ECO:0000313" key="14">
    <source>
        <dbReference type="Proteomes" id="UP000485058"/>
    </source>
</evidence>
<comment type="subcellular location">
    <subcellularLocation>
        <location evidence="1">Membrane</location>
        <topology evidence="1">Multi-pass membrane protein</topology>
    </subcellularLocation>
</comment>
<dbReference type="InterPro" id="IPR050324">
    <property type="entry name" value="CDP-alcohol_PTase-I"/>
</dbReference>
<comment type="similarity">
    <text evidence="2 11">Belongs to the CDP-alcohol phosphatidyltransferase class-I family.</text>
</comment>
<dbReference type="AlphaFoldDB" id="A0A699YTM0"/>
<comment type="caution">
    <text evidence="13">The sequence shown here is derived from an EMBL/GenBank/DDBJ whole genome shotgun (WGS) entry which is preliminary data.</text>
</comment>
<dbReference type="InterPro" id="IPR048254">
    <property type="entry name" value="CDP_ALCOHOL_P_TRANSF_CS"/>
</dbReference>
<keyword evidence="9" id="KW-0594">Phospholipid biosynthesis</keyword>
<keyword evidence="14" id="KW-1185">Reference proteome</keyword>
<dbReference type="EMBL" id="BLLF01000305">
    <property type="protein sequence ID" value="GFH10306.1"/>
    <property type="molecule type" value="Genomic_DNA"/>
</dbReference>
<evidence type="ECO:0000256" key="1">
    <source>
        <dbReference type="ARBA" id="ARBA00004141"/>
    </source>
</evidence>
<dbReference type="GO" id="GO:0008444">
    <property type="term" value="F:CDP-diacylglycerol-glycerol-3-phosphate 3-phosphatidyltransferase activity"/>
    <property type="evidence" value="ECO:0007669"/>
    <property type="project" value="InterPro"/>
</dbReference>
<dbReference type="GO" id="GO:0016020">
    <property type="term" value="C:membrane"/>
    <property type="evidence" value="ECO:0007669"/>
    <property type="project" value="UniProtKB-SubCell"/>
</dbReference>
<evidence type="ECO:0000256" key="6">
    <source>
        <dbReference type="ARBA" id="ARBA00022989"/>
    </source>
</evidence>
<dbReference type="Proteomes" id="UP000485058">
    <property type="component" value="Unassembled WGS sequence"/>
</dbReference>
<evidence type="ECO:0000256" key="9">
    <source>
        <dbReference type="ARBA" id="ARBA00023209"/>
    </source>
</evidence>
<dbReference type="NCBIfam" id="TIGR00560">
    <property type="entry name" value="pgsA"/>
    <property type="match status" value="1"/>
</dbReference>
<name>A0A699YTM0_HAELA</name>
<dbReference type="Gene3D" id="1.20.120.1760">
    <property type="match status" value="1"/>
</dbReference>
<keyword evidence="6 12" id="KW-1133">Transmembrane helix</keyword>
<evidence type="ECO:0000256" key="7">
    <source>
        <dbReference type="ARBA" id="ARBA00023098"/>
    </source>
</evidence>
<keyword evidence="3" id="KW-0444">Lipid biosynthesis</keyword>
<accession>A0A699YTM0</accession>
<dbReference type="InterPro" id="IPR004570">
    <property type="entry name" value="Phosphatidylglycerol_P_synth"/>
</dbReference>
<evidence type="ECO:0000256" key="10">
    <source>
        <dbReference type="ARBA" id="ARBA00023264"/>
    </source>
</evidence>
<evidence type="ECO:0000256" key="5">
    <source>
        <dbReference type="ARBA" id="ARBA00022692"/>
    </source>
</evidence>
<evidence type="ECO:0000256" key="4">
    <source>
        <dbReference type="ARBA" id="ARBA00022679"/>
    </source>
</evidence>
<keyword evidence="10" id="KW-1208">Phospholipid metabolism</keyword>
<protein>
    <recommendedName>
        <fullName evidence="15">CDP-diacylglycerol--glycerol-3-phosphate 3-phosphatidyltransferase</fullName>
    </recommendedName>
</protein>
<dbReference type="PANTHER" id="PTHR14269">
    <property type="entry name" value="CDP-DIACYLGLYCEROL--GLYCEROL-3-PHOSPHATE 3-PHOSPHATIDYLTRANSFERASE-RELATED"/>
    <property type="match status" value="1"/>
</dbReference>
<organism evidence="13 14">
    <name type="scientific">Haematococcus lacustris</name>
    <name type="common">Green alga</name>
    <name type="synonym">Haematococcus pluvialis</name>
    <dbReference type="NCBI Taxonomy" id="44745"/>
    <lineage>
        <taxon>Eukaryota</taxon>
        <taxon>Viridiplantae</taxon>
        <taxon>Chlorophyta</taxon>
        <taxon>core chlorophytes</taxon>
        <taxon>Chlorophyceae</taxon>
        <taxon>CS clade</taxon>
        <taxon>Chlamydomonadales</taxon>
        <taxon>Haematococcaceae</taxon>
        <taxon>Haematococcus</taxon>
    </lineage>
</organism>
<feature type="transmembrane region" description="Helical" evidence="12">
    <location>
        <begin position="255"/>
        <end position="277"/>
    </location>
</feature>
<dbReference type="GO" id="GO:0046474">
    <property type="term" value="P:glycerophospholipid biosynthetic process"/>
    <property type="evidence" value="ECO:0007669"/>
    <property type="project" value="TreeGrafter"/>
</dbReference>
<dbReference type="PANTHER" id="PTHR14269:SF62">
    <property type="entry name" value="CDP-DIACYLGLYCEROL--GLYCEROL-3-PHOSPHATE 3-PHOSPHATIDYLTRANSFERASE 1, CHLOROPLASTIC"/>
    <property type="match status" value="1"/>
</dbReference>
<evidence type="ECO:0000256" key="11">
    <source>
        <dbReference type="RuleBase" id="RU003750"/>
    </source>
</evidence>
<evidence type="ECO:0008006" key="15">
    <source>
        <dbReference type="Google" id="ProtNLM"/>
    </source>
</evidence>
<dbReference type="InterPro" id="IPR000462">
    <property type="entry name" value="CDP-OH_P_trans"/>
</dbReference>
<reference evidence="13 14" key="1">
    <citation type="submission" date="2020-02" db="EMBL/GenBank/DDBJ databases">
        <title>Draft genome sequence of Haematococcus lacustris strain NIES-144.</title>
        <authorList>
            <person name="Morimoto D."/>
            <person name="Nakagawa S."/>
            <person name="Yoshida T."/>
            <person name="Sawayama S."/>
        </authorList>
    </citation>
    <scope>NUCLEOTIDE SEQUENCE [LARGE SCALE GENOMIC DNA]</scope>
    <source>
        <strain evidence="13 14">NIES-144</strain>
    </source>
</reference>
<keyword evidence="7" id="KW-0443">Lipid metabolism</keyword>
<sequence>MFLFEDVTVDNFCRARIAGRGVDVARQPMAPAQLDNAEIPRIPLLLRGEGAESILSPLDRRSETYRHLAAAHRSPQPPVRQPILTLPNVLTFVRLVMVPVTLVLWELQWQFAPITAAIVFIAAALTDWLDGYLARRLKLATVFGAFLDPVADKIMVCTTLILLTTSPPAPVTPSAMVVPVALMICRELTMSALREWAAASGGAAHKAVKVNSLGKWKTALQMVSMSTLLVLRQPAADLARWLPGCMSGPPVLRGLTWAAFALLWGATALALWSLAIYMSNPGMKSE</sequence>
<keyword evidence="4 11" id="KW-0808">Transferase</keyword>
<evidence type="ECO:0000256" key="12">
    <source>
        <dbReference type="SAM" id="Phobius"/>
    </source>
</evidence>
<evidence type="ECO:0000256" key="8">
    <source>
        <dbReference type="ARBA" id="ARBA00023136"/>
    </source>
</evidence>
<keyword evidence="5 12" id="KW-0812">Transmembrane</keyword>
<dbReference type="PROSITE" id="PS00379">
    <property type="entry name" value="CDP_ALCOHOL_P_TRANSF"/>
    <property type="match status" value="1"/>
</dbReference>
<dbReference type="InterPro" id="IPR043130">
    <property type="entry name" value="CDP-OH_PTrfase_TM_dom"/>
</dbReference>
<proteinExistence type="inferred from homology"/>
<evidence type="ECO:0000313" key="13">
    <source>
        <dbReference type="EMBL" id="GFH10306.1"/>
    </source>
</evidence>
<evidence type="ECO:0000256" key="2">
    <source>
        <dbReference type="ARBA" id="ARBA00010441"/>
    </source>
</evidence>